<name>A0A1M7Z4E1_9BACT</name>
<dbReference type="Proteomes" id="UP000184609">
    <property type="component" value="Unassembled WGS sequence"/>
</dbReference>
<evidence type="ECO:0000256" key="1">
    <source>
        <dbReference type="SAM" id="MobiDB-lite"/>
    </source>
</evidence>
<evidence type="ECO:0000313" key="3">
    <source>
        <dbReference type="Proteomes" id="UP000184609"/>
    </source>
</evidence>
<reference evidence="3" key="1">
    <citation type="submission" date="2016-12" db="EMBL/GenBank/DDBJ databases">
        <authorList>
            <person name="Varghese N."/>
            <person name="Submissions S."/>
        </authorList>
    </citation>
    <scope>NUCLEOTIDE SEQUENCE [LARGE SCALE GENOMIC DNA]</scope>
    <source>
        <strain evidence="3">DSM 25035</strain>
    </source>
</reference>
<dbReference type="AlphaFoldDB" id="A0A1M7Z4E1"/>
<dbReference type="RefSeq" id="WP_073569876.1">
    <property type="nucleotide sequence ID" value="NZ_FRXN01000001.1"/>
</dbReference>
<protein>
    <recommendedName>
        <fullName evidence="4">YtxH-like protein</fullName>
    </recommendedName>
</protein>
<keyword evidence="3" id="KW-1185">Reference proteome</keyword>
<sequence length="88" mass="9686">MKTNNKSWMYWLGGLVAGVAAGSLVYQNRDKINQKNLDKMIGSMKKTGNEIGKLVKEISAQAAERSKELTAQATEKGKELSKTVLNEN</sequence>
<evidence type="ECO:0008006" key="4">
    <source>
        <dbReference type="Google" id="ProtNLM"/>
    </source>
</evidence>
<organism evidence="2 3">
    <name type="scientific">Algoriphagus zhangzhouensis</name>
    <dbReference type="NCBI Taxonomy" id="1073327"/>
    <lineage>
        <taxon>Bacteria</taxon>
        <taxon>Pseudomonadati</taxon>
        <taxon>Bacteroidota</taxon>
        <taxon>Cytophagia</taxon>
        <taxon>Cytophagales</taxon>
        <taxon>Cyclobacteriaceae</taxon>
        <taxon>Algoriphagus</taxon>
    </lineage>
</organism>
<feature type="region of interest" description="Disordered" evidence="1">
    <location>
        <begin position="66"/>
        <end position="88"/>
    </location>
</feature>
<proteinExistence type="predicted"/>
<accession>A0A1M7Z4E1</accession>
<dbReference type="EMBL" id="FRXN01000001">
    <property type="protein sequence ID" value="SHO59546.1"/>
    <property type="molecule type" value="Genomic_DNA"/>
</dbReference>
<gene>
    <name evidence="2" type="ORF">SAMN04488108_0183</name>
</gene>
<evidence type="ECO:0000313" key="2">
    <source>
        <dbReference type="EMBL" id="SHO59546.1"/>
    </source>
</evidence>